<organism evidence="3 4">
    <name type="scientific">Streptosporangium oxazolinicum</name>
    <dbReference type="NCBI Taxonomy" id="909287"/>
    <lineage>
        <taxon>Bacteria</taxon>
        <taxon>Bacillati</taxon>
        <taxon>Actinomycetota</taxon>
        <taxon>Actinomycetes</taxon>
        <taxon>Streptosporangiales</taxon>
        <taxon>Streptosporangiaceae</taxon>
        <taxon>Streptosporangium</taxon>
    </lineage>
</organism>
<feature type="region of interest" description="Disordered" evidence="1">
    <location>
        <begin position="211"/>
        <end position="275"/>
    </location>
</feature>
<dbReference type="InterPro" id="IPR029057">
    <property type="entry name" value="PRTase-like"/>
</dbReference>
<evidence type="ECO:0000256" key="1">
    <source>
        <dbReference type="SAM" id="MobiDB-lite"/>
    </source>
</evidence>
<dbReference type="Pfam" id="PF00156">
    <property type="entry name" value="Pribosyltran"/>
    <property type="match status" value="1"/>
</dbReference>
<feature type="compositionally biased region" description="Basic and acidic residues" evidence="1">
    <location>
        <begin position="247"/>
        <end position="259"/>
    </location>
</feature>
<evidence type="ECO:0000313" key="4">
    <source>
        <dbReference type="Proteomes" id="UP001501251"/>
    </source>
</evidence>
<protein>
    <recommendedName>
        <fullName evidence="2">Phosphoribosyltransferase domain-containing protein</fullName>
    </recommendedName>
</protein>
<dbReference type="InterPro" id="IPR000836">
    <property type="entry name" value="PRTase_dom"/>
</dbReference>
<feature type="compositionally biased region" description="Polar residues" evidence="1">
    <location>
        <begin position="214"/>
        <end position="241"/>
    </location>
</feature>
<evidence type="ECO:0000313" key="3">
    <source>
        <dbReference type="EMBL" id="GAA4185551.1"/>
    </source>
</evidence>
<name>A0ABP8AKL2_9ACTN</name>
<dbReference type="Gene3D" id="3.30.1310.20">
    <property type="entry name" value="PRTase-like"/>
    <property type="match status" value="1"/>
</dbReference>
<dbReference type="CDD" id="cd06223">
    <property type="entry name" value="PRTases_typeI"/>
    <property type="match status" value="1"/>
</dbReference>
<comment type="caution">
    <text evidence="3">The sequence shown here is derived from an EMBL/GenBank/DDBJ whole genome shotgun (WGS) entry which is preliminary data.</text>
</comment>
<keyword evidence="4" id="KW-1185">Reference proteome</keyword>
<evidence type="ECO:0000259" key="2">
    <source>
        <dbReference type="Pfam" id="PF00156"/>
    </source>
</evidence>
<gene>
    <name evidence="3" type="ORF">GCM10022252_16080</name>
</gene>
<dbReference type="RefSeq" id="WP_344916535.1">
    <property type="nucleotide sequence ID" value="NZ_BAABAQ010000002.1"/>
</dbReference>
<dbReference type="SUPFAM" id="SSF53271">
    <property type="entry name" value="PRTase-like"/>
    <property type="match status" value="1"/>
</dbReference>
<feature type="domain" description="Phosphoribosyltransferase" evidence="2">
    <location>
        <begin position="15"/>
        <end position="171"/>
    </location>
</feature>
<proteinExistence type="predicted"/>
<feature type="compositionally biased region" description="Basic residues" evidence="1">
    <location>
        <begin position="260"/>
        <end position="275"/>
    </location>
</feature>
<dbReference type="EMBL" id="BAABAQ010000002">
    <property type="protein sequence ID" value="GAA4185551.1"/>
    <property type="molecule type" value="Genomic_DNA"/>
</dbReference>
<accession>A0ABP8AKL2</accession>
<dbReference type="Gene3D" id="3.40.50.2020">
    <property type="match status" value="1"/>
</dbReference>
<dbReference type="Proteomes" id="UP001501251">
    <property type="component" value="Unassembled WGS sequence"/>
</dbReference>
<reference evidence="4" key="1">
    <citation type="journal article" date="2019" name="Int. J. Syst. Evol. Microbiol.">
        <title>The Global Catalogue of Microorganisms (GCM) 10K type strain sequencing project: providing services to taxonomists for standard genome sequencing and annotation.</title>
        <authorList>
            <consortium name="The Broad Institute Genomics Platform"/>
            <consortium name="The Broad Institute Genome Sequencing Center for Infectious Disease"/>
            <person name="Wu L."/>
            <person name="Ma J."/>
        </authorList>
    </citation>
    <scope>NUCLEOTIDE SEQUENCE [LARGE SCALE GENOMIC DNA]</scope>
    <source>
        <strain evidence="4">JCM 17388</strain>
    </source>
</reference>
<sequence length="275" mass="29067">MSNRLFHDRRDAGRVLAGLLDRYRGQPGTVVLGLPRGGVPVAYEIATALGAPLDVFLVRKLGTPGREELAMGAISSGGVTVLNEGVVGGLGVAPEIVRRVARREGEELLRRERAYREGRPPPDLAGRTVIVVDDGLATGASMRAALQALRRLRPARTVVAVPTAPESACRDLAAVVDEVVCATTPSHFFAVGQSYRDFTQTTDEEVRDLLRATSGPSSGTAKPSTVTESPGTAKPSSTAEASGTADKVGEDPRPAEVRGGRLRRYGGRRRIAGRP</sequence>